<dbReference type="Proteomes" id="UP000800041">
    <property type="component" value="Unassembled WGS sequence"/>
</dbReference>
<dbReference type="InterPro" id="IPR001810">
    <property type="entry name" value="F-box_dom"/>
</dbReference>
<dbReference type="Gene3D" id="1.10.510.10">
    <property type="entry name" value="Transferase(Phosphotransferase) domain 1"/>
    <property type="match status" value="1"/>
</dbReference>
<dbReference type="PROSITE" id="PS50181">
    <property type="entry name" value="FBOX"/>
    <property type="match status" value="1"/>
</dbReference>
<dbReference type="OrthoDB" id="2687876at2759"/>
<evidence type="ECO:0000313" key="3">
    <source>
        <dbReference type="Proteomes" id="UP000800041"/>
    </source>
</evidence>
<name>A0A6G1H807_9PEZI</name>
<organism evidence="2 3">
    <name type="scientific">Aulographum hederae CBS 113979</name>
    <dbReference type="NCBI Taxonomy" id="1176131"/>
    <lineage>
        <taxon>Eukaryota</taxon>
        <taxon>Fungi</taxon>
        <taxon>Dikarya</taxon>
        <taxon>Ascomycota</taxon>
        <taxon>Pezizomycotina</taxon>
        <taxon>Dothideomycetes</taxon>
        <taxon>Pleosporomycetidae</taxon>
        <taxon>Aulographales</taxon>
        <taxon>Aulographaceae</taxon>
    </lineage>
</organism>
<dbReference type="EMBL" id="ML977146">
    <property type="protein sequence ID" value="KAF1989194.1"/>
    <property type="molecule type" value="Genomic_DNA"/>
</dbReference>
<evidence type="ECO:0000313" key="2">
    <source>
        <dbReference type="EMBL" id="KAF1989194.1"/>
    </source>
</evidence>
<sequence length="543" mass="61683">MTQVSDVEFLQSTVKTLRLKDNTLDEVLPVSTPSDQHRPLPATDLGALDVLPLELLHIVLSKADLYTLTTFKFINRRALAVVESSQQYKTILYHARDALRSALRIGAGGQLTLQELFDTLCKPNCELCGDFGGYIYLLACQRVCFLCFSEDRRYLPLRRCDVKRKFALKHPLVKTLPSMRSLTGIYSPNEKKVTISQTLIDYQVAYQAGLSFHGSATAVGRQLEEEHNQYMRGVKRLRKADEPFDGLSGNPLRFMAITRAPVFNRNTQQAEWGAYCLGCQDYKGRRTRSLCWRRRYTASSLTDHLVQYGRIECGEHSADDKHESYFRLLVDGKHIKYLVIDQGLYDVEDMCFEPALLSMIPPLPPEITNIWHPLQMDHLEFRMVKDLRSSVCEATAPNFPSSIVLKFARFDWEIPQLEHETLAYKWIAEHAIGPKFLGHLTEEGRVIGFMIEKIRGFKHAEPGDLAVCQAALERLHRLGTKHGDVNKHNILVRSDGEGATLIDFDVAQFCEDDVVLAEEYQSLERELCDTSGRGGILTESVIP</sequence>
<proteinExistence type="predicted"/>
<gene>
    <name evidence="2" type="ORF">K402DRAFT_411230</name>
</gene>
<feature type="domain" description="F-box" evidence="1">
    <location>
        <begin position="45"/>
        <end position="91"/>
    </location>
</feature>
<accession>A0A6G1H807</accession>
<evidence type="ECO:0000259" key="1">
    <source>
        <dbReference type="PROSITE" id="PS50181"/>
    </source>
</evidence>
<dbReference type="SUPFAM" id="SSF56112">
    <property type="entry name" value="Protein kinase-like (PK-like)"/>
    <property type="match status" value="1"/>
</dbReference>
<dbReference type="Pfam" id="PF06293">
    <property type="entry name" value="Kdo"/>
    <property type="match status" value="1"/>
</dbReference>
<dbReference type="InterPro" id="IPR011009">
    <property type="entry name" value="Kinase-like_dom_sf"/>
</dbReference>
<dbReference type="AlphaFoldDB" id="A0A6G1H807"/>
<reference evidence="2" key="1">
    <citation type="journal article" date="2020" name="Stud. Mycol.">
        <title>101 Dothideomycetes genomes: a test case for predicting lifestyles and emergence of pathogens.</title>
        <authorList>
            <person name="Haridas S."/>
            <person name="Albert R."/>
            <person name="Binder M."/>
            <person name="Bloem J."/>
            <person name="Labutti K."/>
            <person name="Salamov A."/>
            <person name="Andreopoulos B."/>
            <person name="Baker S."/>
            <person name="Barry K."/>
            <person name="Bills G."/>
            <person name="Bluhm B."/>
            <person name="Cannon C."/>
            <person name="Castanera R."/>
            <person name="Culley D."/>
            <person name="Daum C."/>
            <person name="Ezra D."/>
            <person name="Gonzalez J."/>
            <person name="Henrissat B."/>
            <person name="Kuo A."/>
            <person name="Liang C."/>
            <person name="Lipzen A."/>
            <person name="Lutzoni F."/>
            <person name="Magnuson J."/>
            <person name="Mondo S."/>
            <person name="Nolan M."/>
            <person name="Ohm R."/>
            <person name="Pangilinan J."/>
            <person name="Park H.-J."/>
            <person name="Ramirez L."/>
            <person name="Alfaro M."/>
            <person name="Sun H."/>
            <person name="Tritt A."/>
            <person name="Yoshinaga Y."/>
            <person name="Zwiers L.-H."/>
            <person name="Turgeon B."/>
            <person name="Goodwin S."/>
            <person name="Spatafora J."/>
            <person name="Crous P."/>
            <person name="Grigoriev I."/>
        </authorList>
    </citation>
    <scope>NUCLEOTIDE SEQUENCE</scope>
    <source>
        <strain evidence="2">CBS 113979</strain>
    </source>
</reference>
<protein>
    <recommendedName>
        <fullName evidence="1">F-box domain-containing protein</fullName>
    </recommendedName>
</protein>
<keyword evidence="3" id="KW-1185">Reference proteome</keyword>